<keyword evidence="3" id="KW-1185">Reference proteome</keyword>
<comment type="caution">
    <text evidence="2">The sequence shown here is derived from an EMBL/GenBank/DDBJ whole genome shotgun (WGS) entry which is preliminary data.</text>
</comment>
<dbReference type="InterPro" id="IPR019282">
    <property type="entry name" value="Glycoamylase-like_cons_dom"/>
</dbReference>
<dbReference type="InterPro" id="IPR016883">
    <property type="entry name" value="UCP028431"/>
</dbReference>
<organism evidence="2 3">
    <name type="scientific">Roseiarcus fermentans</name>
    <dbReference type="NCBI Taxonomy" id="1473586"/>
    <lineage>
        <taxon>Bacteria</taxon>
        <taxon>Pseudomonadati</taxon>
        <taxon>Pseudomonadota</taxon>
        <taxon>Alphaproteobacteria</taxon>
        <taxon>Hyphomicrobiales</taxon>
        <taxon>Roseiarcaceae</taxon>
        <taxon>Roseiarcus</taxon>
    </lineage>
</organism>
<accession>A0A366F700</accession>
<dbReference type="EMBL" id="QNRK01000019">
    <property type="protein sequence ID" value="RBP10413.1"/>
    <property type="molecule type" value="Genomic_DNA"/>
</dbReference>
<name>A0A366F700_9HYPH</name>
<gene>
    <name evidence="2" type="ORF">DFR50_11984</name>
</gene>
<evidence type="ECO:0000259" key="1">
    <source>
        <dbReference type="Pfam" id="PF10091"/>
    </source>
</evidence>
<feature type="domain" description="Glycoamylase-like" evidence="1">
    <location>
        <begin position="197"/>
        <end position="430"/>
    </location>
</feature>
<protein>
    <recommendedName>
        <fullName evidence="1">Glycoamylase-like domain-containing protein</fullName>
    </recommendedName>
</protein>
<dbReference type="Gene3D" id="1.50.10.140">
    <property type="match status" value="1"/>
</dbReference>
<dbReference type="Pfam" id="PF10091">
    <property type="entry name" value="Glycoamylase"/>
    <property type="match status" value="1"/>
</dbReference>
<reference evidence="2 3" key="1">
    <citation type="submission" date="2018-06" db="EMBL/GenBank/DDBJ databases">
        <title>Genomic Encyclopedia of Type Strains, Phase IV (KMG-IV): sequencing the most valuable type-strain genomes for metagenomic binning, comparative biology and taxonomic classification.</title>
        <authorList>
            <person name="Goeker M."/>
        </authorList>
    </citation>
    <scope>NUCLEOTIDE SEQUENCE [LARGE SCALE GENOMIC DNA]</scope>
    <source>
        <strain evidence="2 3">DSM 24875</strain>
    </source>
</reference>
<dbReference type="Proteomes" id="UP000253529">
    <property type="component" value="Unassembled WGS sequence"/>
</dbReference>
<evidence type="ECO:0000313" key="2">
    <source>
        <dbReference type="EMBL" id="RBP10413.1"/>
    </source>
</evidence>
<dbReference type="PIRSF" id="PIRSF028431">
    <property type="entry name" value="UCP028431"/>
    <property type="match status" value="1"/>
</dbReference>
<sequence length="449" mass="50550">MEGTCLVRSKRSCDGSNVNDHELSCDFLDALQRESFDYFVYEANPLNGLIADKNEARSPASIAAVGFALSSYPVGVERGFMRRTDAITRTLATLRFFHTSVQSADVDATGYKGLYYHFLDMESGRRVWNCELSTIDSAILIAGVLTAAAYFSGDGEDEREIRALADALYLRADWNWAQNGGVTVSHGWRPERSFLRYRWEGYCEAMILYLLGLGSPTHPLPRESWARWTSTYHWRTLYDHELLYAGPLFIHQFSHIWIDFRGIQDDYMRGRGIDYFENSRRATYVQQQYAIANPARYDAYGENSWGLTASDGPGPATCMIEGKKRRFFGYRARGAPDGPDDGSIAPWAVAASLPFAPGIVQPTLAHFETLKLRENNAYGFKATFNATAASRRGPSRLWISPFHFAINQGPLLLMLENHRTGLIWNLLRQCCYLVAGLRRAGFLGGWLGA</sequence>
<proteinExistence type="predicted"/>
<dbReference type="AlphaFoldDB" id="A0A366F700"/>
<evidence type="ECO:0000313" key="3">
    <source>
        <dbReference type="Proteomes" id="UP000253529"/>
    </source>
</evidence>